<organism evidence="1 2">
    <name type="scientific">Protopolystoma xenopodis</name>
    <dbReference type="NCBI Taxonomy" id="117903"/>
    <lineage>
        <taxon>Eukaryota</taxon>
        <taxon>Metazoa</taxon>
        <taxon>Spiralia</taxon>
        <taxon>Lophotrochozoa</taxon>
        <taxon>Platyhelminthes</taxon>
        <taxon>Monogenea</taxon>
        <taxon>Polyopisthocotylea</taxon>
        <taxon>Polystomatidea</taxon>
        <taxon>Polystomatidae</taxon>
        <taxon>Protopolystoma</taxon>
    </lineage>
</organism>
<dbReference type="EMBL" id="CAAALY010017931">
    <property type="protein sequence ID" value="VEL13483.1"/>
    <property type="molecule type" value="Genomic_DNA"/>
</dbReference>
<name>A0A3S4ZK03_9PLAT</name>
<comment type="caution">
    <text evidence="1">The sequence shown here is derived from an EMBL/GenBank/DDBJ whole genome shotgun (WGS) entry which is preliminary data.</text>
</comment>
<evidence type="ECO:0000313" key="1">
    <source>
        <dbReference type="EMBL" id="VEL13483.1"/>
    </source>
</evidence>
<gene>
    <name evidence="1" type="ORF">PXEA_LOCUS6923</name>
</gene>
<keyword evidence="2" id="KW-1185">Reference proteome</keyword>
<sequence>MVTRVVRCHHITRVKTQLATCTYGIPIPCMGAISSAVSWQMTPLPPYPTIDLTKLSNNPFAELGLPPAPCRRHEMGI</sequence>
<proteinExistence type="predicted"/>
<dbReference type="Proteomes" id="UP000784294">
    <property type="component" value="Unassembled WGS sequence"/>
</dbReference>
<dbReference type="AlphaFoldDB" id="A0A3S4ZK03"/>
<reference evidence="1" key="1">
    <citation type="submission" date="2018-11" db="EMBL/GenBank/DDBJ databases">
        <authorList>
            <consortium name="Pathogen Informatics"/>
        </authorList>
    </citation>
    <scope>NUCLEOTIDE SEQUENCE</scope>
</reference>
<accession>A0A3S4ZK03</accession>
<protein>
    <submittedName>
        <fullName evidence="1">Uncharacterized protein</fullName>
    </submittedName>
</protein>
<evidence type="ECO:0000313" key="2">
    <source>
        <dbReference type="Proteomes" id="UP000784294"/>
    </source>
</evidence>